<dbReference type="Pfam" id="PF13041">
    <property type="entry name" value="PPR_2"/>
    <property type="match status" value="1"/>
</dbReference>
<dbReference type="Gene3D" id="1.25.40.10">
    <property type="entry name" value="Tetratricopeptide repeat domain"/>
    <property type="match status" value="2"/>
</dbReference>
<protein>
    <recommendedName>
        <fullName evidence="5">Pentatricopeptide repeat-containing protein</fullName>
    </recommendedName>
</protein>
<dbReference type="InterPro" id="IPR011990">
    <property type="entry name" value="TPR-like_helical_dom_sf"/>
</dbReference>
<gene>
    <name evidence="3" type="ORF">HHK36_026577</name>
</gene>
<dbReference type="Pfam" id="PF12854">
    <property type="entry name" value="PPR_1"/>
    <property type="match status" value="1"/>
</dbReference>
<keyword evidence="4" id="KW-1185">Reference proteome</keyword>
<dbReference type="AlphaFoldDB" id="A0A834YJW9"/>
<dbReference type="Proteomes" id="UP000655225">
    <property type="component" value="Unassembled WGS sequence"/>
</dbReference>
<evidence type="ECO:0000313" key="4">
    <source>
        <dbReference type="Proteomes" id="UP000655225"/>
    </source>
</evidence>
<evidence type="ECO:0000313" key="3">
    <source>
        <dbReference type="EMBL" id="KAF8387915.1"/>
    </source>
</evidence>
<evidence type="ECO:0008006" key="5">
    <source>
        <dbReference type="Google" id="ProtNLM"/>
    </source>
</evidence>
<dbReference type="InterPro" id="IPR002885">
    <property type="entry name" value="PPR_rpt"/>
</dbReference>
<dbReference type="PROSITE" id="PS51375">
    <property type="entry name" value="PPR"/>
    <property type="match status" value="2"/>
</dbReference>
<dbReference type="PANTHER" id="PTHR47932:SF63">
    <property type="entry name" value="OS08G0290000 PROTEIN"/>
    <property type="match status" value="1"/>
</dbReference>
<dbReference type="OrthoDB" id="185373at2759"/>
<accession>A0A834YJW9</accession>
<organism evidence="3 4">
    <name type="scientific">Tetracentron sinense</name>
    <name type="common">Spur-leaf</name>
    <dbReference type="NCBI Taxonomy" id="13715"/>
    <lineage>
        <taxon>Eukaryota</taxon>
        <taxon>Viridiplantae</taxon>
        <taxon>Streptophyta</taxon>
        <taxon>Embryophyta</taxon>
        <taxon>Tracheophyta</taxon>
        <taxon>Spermatophyta</taxon>
        <taxon>Magnoliopsida</taxon>
        <taxon>Trochodendrales</taxon>
        <taxon>Trochodendraceae</taxon>
        <taxon>Tetracentron</taxon>
    </lineage>
</organism>
<name>A0A834YJW9_TETSI</name>
<reference evidence="3 4" key="1">
    <citation type="submission" date="2020-04" db="EMBL/GenBank/DDBJ databases">
        <title>Plant Genome Project.</title>
        <authorList>
            <person name="Zhang R.-G."/>
        </authorList>
    </citation>
    <scope>NUCLEOTIDE SEQUENCE [LARGE SCALE GENOMIC DNA]</scope>
    <source>
        <strain evidence="3">YNK0</strain>
        <tissue evidence="3">Leaf</tissue>
    </source>
</reference>
<dbReference type="NCBIfam" id="TIGR00756">
    <property type="entry name" value="PPR"/>
    <property type="match status" value="3"/>
</dbReference>
<feature type="repeat" description="PPR" evidence="2">
    <location>
        <begin position="60"/>
        <end position="94"/>
    </location>
</feature>
<evidence type="ECO:0000256" key="1">
    <source>
        <dbReference type="ARBA" id="ARBA00022737"/>
    </source>
</evidence>
<proteinExistence type="predicted"/>
<dbReference type="OMA" id="MAWNELS"/>
<feature type="repeat" description="PPR" evidence="2">
    <location>
        <begin position="9"/>
        <end position="39"/>
    </location>
</feature>
<keyword evidence="1" id="KW-0677">Repeat</keyword>
<evidence type="ECO:0000256" key="2">
    <source>
        <dbReference type="PROSITE-ProRule" id="PRU00708"/>
    </source>
</evidence>
<dbReference type="GO" id="GO:0003729">
    <property type="term" value="F:mRNA binding"/>
    <property type="evidence" value="ECO:0007669"/>
    <property type="project" value="TreeGrafter"/>
</dbReference>
<comment type="caution">
    <text evidence="3">The sequence shown here is derived from an EMBL/GenBank/DDBJ whole genome shotgun (WGS) entry which is preliminary data.</text>
</comment>
<sequence>MKAQGLVPDDVTNTSMIGVLCKANRLDEAVELLKQMELKRKFAEAYKLLERQKEKGCIPSVIAYNCILTCLGKKGRVDEAFRIFEEMKKDAVPNLSTYNIFVDMLCKAGKLEAAFDSGMAWNELSCFLIC</sequence>
<dbReference type="EMBL" id="JABCRI010000020">
    <property type="protein sequence ID" value="KAF8387915.1"/>
    <property type="molecule type" value="Genomic_DNA"/>
</dbReference>
<dbReference type="PANTHER" id="PTHR47932">
    <property type="entry name" value="ATPASE EXPRESSION PROTEIN 3"/>
    <property type="match status" value="1"/>
</dbReference>